<sequence length="30" mass="3201">MSFFLTKHSSTADGGGDDEDVESTKTEGHD</sequence>
<dbReference type="Proteomes" id="UP000634136">
    <property type="component" value="Unassembled WGS sequence"/>
</dbReference>
<dbReference type="EMBL" id="JAAIUW010000011">
    <property type="protein sequence ID" value="KAF7808729.1"/>
    <property type="molecule type" value="Genomic_DNA"/>
</dbReference>
<evidence type="ECO:0000256" key="1">
    <source>
        <dbReference type="SAM" id="MobiDB-lite"/>
    </source>
</evidence>
<dbReference type="AlphaFoldDB" id="A0A834W997"/>
<keyword evidence="3" id="KW-1185">Reference proteome</keyword>
<evidence type="ECO:0000313" key="2">
    <source>
        <dbReference type="EMBL" id="KAF7808729.1"/>
    </source>
</evidence>
<comment type="caution">
    <text evidence="2">The sequence shown here is derived from an EMBL/GenBank/DDBJ whole genome shotgun (WGS) entry which is preliminary data.</text>
</comment>
<feature type="region of interest" description="Disordered" evidence="1">
    <location>
        <begin position="1"/>
        <end position="30"/>
    </location>
</feature>
<proteinExistence type="predicted"/>
<accession>A0A834W997</accession>
<name>A0A834W997_9FABA</name>
<protein>
    <submittedName>
        <fullName evidence="2">Uncharacterized protein</fullName>
    </submittedName>
</protein>
<gene>
    <name evidence="2" type="ORF">G2W53_035472</name>
</gene>
<reference evidence="2" key="1">
    <citation type="submission" date="2020-09" db="EMBL/GenBank/DDBJ databases">
        <title>Genome-Enabled Discovery of Anthraquinone Biosynthesis in Senna tora.</title>
        <authorList>
            <person name="Kang S.-H."/>
            <person name="Pandey R.P."/>
            <person name="Lee C.-M."/>
            <person name="Sim J.-S."/>
            <person name="Jeong J.-T."/>
            <person name="Choi B.-S."/>
            <person name="Jung M."/>
            <person name="Ginzburg D."/>
            <person name="Zhao K."/>
            <person name="Won S.Y."/>
            <person name="Oh T.-J."/>
            <person name="Yu Y."/>
            <person name="Kim N.-H."/>
            <person name="Lee O.R."/>
            <person name="Lee T.-H."/>
            <person name="Bashyal P."/>
            <person name="Kim T.-S."/>
            <person name="Lee W.-H."/>
            <person name="Kawkins C."/>
            <person name="Kim C.-K."/>
            <person name="Kim J.S."/>
            <person name="Ahn B.O."/>
            <person name="Rhee S.Y."/>
            <person name="Sohng J.K."/>
        </authorList>
    </citation>
    <scope>NUCLEOTIDE SEQUENCE</scope>
    <source>
        <tissue evidence="2">Leaf</tissue>
    </source>
</reference>
<organism evidence="2 3">
    <name type="scientific">Senna tora</name>
    <dbReference type="NCBI Taxonomy" id="362788"/>
    <lineage>
        <taxon>Eukaryota</taxon>
        <taxon>Viridiplantae</taxon>
        <taxon>Streptophyta</taxon>
        <taxon>Embryophyta</taxon>
        <taxon>Tracheophyta</taxon>
        <taxon>Spermatophyta</taxon>
        <taxon>Magnoliopsida</taxon>
        <taxon>eudicotyledons</taxon>
        <taxon>Gunneridae</taxon>
        <taxon>Pentapetalae</taxon>
        <taxon>rosids</taxon>
        <taxon>fabids</taxon>
        <taxon>Fabales</taxon>
        <taxon>Fabaceae</taxon>
        <taxon>Caesalpinioideae</taxon>
        <taxon>Cassia clade</taxon>
        <taxon>Senna</taxon>
    </lineage>
</organism>
<evidence type="ECO:0000313" key="3">
    <source>
        <dbReference type="Proteomes" id="UP000634136"/>
    </source>
</evidence>